<feature type="domain" description="FAD-binding FR-type" evidence="1">
    <location>
        <begin position="1"/>
        <end position="111"/>
    </location>
</feature>
<evidence type="ECO:0000313" key="2">
    <source>
        <dbReference type="EMBL" id="MBS3061342.1"/>
    </source>
</evidence>
<dbReference type="InterPro" id="IPR008333">
    <property type="entry name" value="Cbr1-like_FAD-bd_dom"/>
</dbReference>
<reference evidence="2" key="2">
    <citation type="submission" date="2021-05" db="EMBL/GenBank/DDBJ databases">
        <title>Protein family content uncovers lineage relationships and bacterial pathway maintenance mechanisms in DPANN archaea.</title>
        <authorList>
            <person name="Castelle C.J."/>
            <person name="Meheust R."/>
            <person name="Jaffe A.L."/>
            <person name="Seitz K."/>
            <person name="Gong X."/>
            <person name="Baker B.J."/>
            <person name="Banfield J.F."/>
        </authorList>
    </citation>
    <scope>NUCLEOTIDE SEQUENCE</scope>
    <source>
        <strain evidence="2">RIFCSPLOWO2_01_FULL_AR10_48_17</strain>
    </source>
</reference>
<dbReference type="Gene3D" id="3.40.50.80">
    <property type="entry name" value="Nucleotide-binding domain of ferredoxin-NADP reductase (FNR) module"/>
    <property type="match status" value="1"/>
</dbReference>
<accession>A0A8T4L650</accession>
<reference evidence="2" key="1">
    <citation type="submission" date="2021-03" db="EMBL/GenBank/DDBJ databases">
        <authorList>
            <person name="Jaffe A."/>
        </authorList>
    </citation>
    <scope>NUCLEOTIDE SEQUENCE</scope>
    <source>
        <strain evidence="2">RIFCSPLOWO2_01_FULL_AR10_48_17</strain>
    </source>
</reference>
<gene>
    <name evidence="2" type="ORF">J4215_02055</name>
</gene>
<dbReference type="InterPro" id="IPR001709">
    <property type="entry name" value="Flavoprot_Pyr_Nucl_cyt_Rdtase"/>
</dbReference>
<dbReference type="EMBL" id="JAGVWC010000009">
    <property type="protein sequence ID" value="MBS3061342.1"/>
    <property type="molecule type" value="Genomic_DNA"/>
</dbReference>
<dbReference type="GO" id="GO:0016491">
    <property type="term" value="F:oxidoreductase activity"/>
    <property type="evidence" value="ECO:0007669"/>
    <property type="project" value="InterPro"/>
</dbReference>
<dbReference type="AlphaFoldDB" id="A0A8T4L650"/>
<evidence type="ECO:0000313" key="3">
    <source>
        <dbReference type="Proteomes" id="UP000675968"/>
    </source>
</evidence>
<dbReference type="PANTHER" id="PTHR47354:SF5">
    <property type="entry name" value="PROTEIN RFBI"/>
    <property type="match status" value="1"/>
</dbReference>
<protein>
    <recommendedName>
        <fullName evidence="1">FAD-binding FR-type domain-containing protein</fullName>
    </recommendedName>
</protein>
<organism evidence="2 3">
    <name type="scientific">Candidatus Iainarchaeum sp</name>
    <dbReference type="NCBI Taxonomy" id="3101447"/>
    <lineage>
        <taxon>Archaea</taxon>
        <taxon>Candidatus Iainarchaeota</taxon>
        <taxon>Candidatus Iainarchaeia</taxon>
        <taxon>Candidatus Iainarchaeales</taxon>
        <taxon>Candidatus Iainarchaeaceae</taxon>
        <taxon>Candidatus Iainarchaeum</taxon>
    </lineage>
</organism>
<dbReference type="SUPFAM" id="SSF52343">
    <property type="entry name" value="Ferredoxin reductase-like, C-terminal NADP-linked domain"/>
    <property type="match status" value="1"/>
</dbReference>
<dbReference type="InterPro" id="IPR001433">
    <property type="entry name" value="OxRdtase_FAD/NAD-bd"/>
</dbReference>
<dbReference type="PANTHER" id="PTHR47354">
    <property type="entry name" value="NADH OXIDOREDUCTASE HCR"/>
    <property type="match status" value="1"/>
</dbReference>
<dbReference type="PRINTS" id="PR00410">
    <property type="entry name" value="PHEHYDRXLASE"/>
</dbReference>
<dbReference type="Proteomes" id="UP000675968">
    <property type="component" value="Unassembled WGS sequence"/>
</dbReference>
<sequence length="241" mass="27356">MEFESKILKAVDYREESVLSDRIVTLETPKEFEFKAGQFVMIGHDAVKNKNNPTQLKWGSMSIASSPQKKGFLELVLSIGSPDGITYFVGNKRQVGDTIKVRGPFGVFGVRENFDEAVFIATGTGIAPLMAMISGLLESGEKRKLKLFFGFKNNAKFLYEKELFEFAKKNPNFSFEIICSREPAKLNQKQGYVQDLLRQQKWDPKQNIHFYICGTPAAVTDIVNLLKETGFPSDHIHFEQW</sequence>
<dbReference type="Pfam" id="PF00970">
    <property type="entry name" value="FAD_binding_6"/>
    <property type="match status" value="1"/>
</dbReference>
<dbReference type="InterPro" id="IPR017938">
    <property type="entry name" value="Riboflavin_synthase-like_b-brl"/>
</dbReference>
<comment type="caution">
    <text evidence="2">The sequence shown here is derived from an EMBL/GenBank/DDBJ whole genome shotgun (WGS) entry which is preliminary data.</text>
</comment>
<dbReference type="SUPFAM" id="SSF63380">
    <property type="entry name" value="Riboflavin synthase domain-like"/>
    <property type="match status" value="1"/>
</dbReference>
<dbReference type="PRINTS" id="PR00371">
    <property type="entry name" value="FPNCR"/>
</dbReference>
<name>A0A8T4L650_9ARCH</name>
<dbReference type="PROSITE" id="PS51384">
    <property type="entry name" value="FAD_FR"/>
    <property type="match status" value="1"/>
</dbReference>
<dbReference type="InterPro" id="IPR050415">
    <property type="entry name" value="MRET"/>
</dbReference>
<proteinExistence type="predicted"/>
<dbReference type="Pfam" id="PF00175">
    <property type="entry name" value="NAD_binding_1"/>
    <property type="match status" value="1"/>
</dbReference>
<dbReference type="InterPro" id="IPR039261">
    <property type="entry name" value="FNR_nucleotide-bd"/>
</dbReference>
<dbReference type="InterPro" id="IPR017927">
    <property type="entry name" value="FAD-bd_FR_type"/>
</dbReference>
<dbReference type="Gene3D" id="2.40.30.10">
    <property type="entry name" value="Translation factors"/>
    <property type="match status" value="1"/>
</dbReference>
<evidence type="ECO:0000259" key="1">
    <source>
        <dbReference type="PROSITE" id="PS51384"/>
    </source>
</evidence>